<keyword evidence="5 7" id="KW-1133">Transmembrane helix</keyword>
<accession>A0A8J5JIL8</accession>
<dbReference type="InterPro" id="IPR050382">
    <property type="entry name" value="MFS_Na/Anion_cotransporter"/>
</dbReference>
<comment type="subcellular location">
    <subcellularLocation>
        <location evidence="1">Membrane</location>
        <topology evidence="1">Multi-pass membrane protein</topology>
    </subcellularLocation>
</comment>
<evidence type="ECO:0000256" key="5">
    <source>
        <dbReference type="ARBA" id="ARBA00022989"/>
    </source>
</evidence>
<keyword evidence="4" id="KW-0769">Symport</keyword>
<evidence type="ECO:0000256" key="7">
    <source>
        <dbReference type="SAM" id="Phobius"/>
    </source>
</evidence>
<keyword evidence="9" id="KW-1185">Reference proteome</keyword>
<gene>
    <name evidence="8" type="primary">Pht-L5</name>
    <name evidence="8" type="ORF">Hamer_G015820</name>
</gene>
<feature type="transmembrane region" description="Helical" evidence="7">
    <location>
        <begin position="177"/>
        <end position="194"/>
    </location>
</feature>
<evidence type="ECO:0000313" key="8">
    <source>
        <dbReference type="EMBL" id="KAG7156896.1"/>
    </source>
</evidence>
<feature type="transmembrane region" description="Helical" evidence="7">
    <location>
        <begin position="153"/>
        <end position="171"/>
    </location>
</feature>
<reference evidence="8" key="1">
    <citation type="journal article" date="2021" name="Sci. Adv.">
        <title>The American lobster genome reveals insights on longevity, neural, and immune adaptations.</title>
        <authorList>
            <person name="Polinski J.M."/>
            <person name="Zimin A.V."/>
            <person name="Clark K.F."/>
            <person name="Kohn A.B."/>
            <person name="Sadowski N."/>
            <person name="Timp W."/>
            <person name="Ptitsyn A."/>
            <person name="Khanna P."/>
            <person name="Romanova D.Y."/>
            <person name="Williams P."/>
            <person name="Greenwood S.J."/>
            <person name="Moroz L.L."/>
            <person name="Walt D.R."/>
            <person name="Bodnar A.G."/>
        </authorList>
    </citation>
    <scope>NUCLEOTIDE SEQUENCE</scope>
    <source>
        <strain evidence="8">GMGI-L3</strain>
    </source>
</reference>
<dbReference type="InterPro" id="IPR036259">
    <property type="entry name" value="MFS_trans_sf"/>
</dbReference>
<dbReference type="InterPro" id="IPR011701">
    <property type="entry name" value="MFS"/>
</dbReference>
<name>A0A8J5JIL8_HOMAM</name>
<feature type="transmembrane region" description="Helical" evidence="7">
    <location>
        <begin position="206"/>
        <end position="227"/>
    </location>
</feature>
<dbReference type="Proteomes" id="UP000747542">
    <property type="component" value="Unassembled WGS sequence"/>
</dbReference>
<keyword evidence="2" id="KW-0813">Transport</keyword>
<dbReference type="GO" id="GO:0006820">
    <property type="term" value="P:monoatomic anion transport"/>
    <property type="evidence" value="ECO:0007669"/>
    <property type="project" value="TreeGrafter"/>
</dbReference>
<dbReference type="Gene3D" id="1.20.1250.20">
    <property type="entry name" value="MFS general substrate transporter like domains"/>
    <property type="match status" value="1"/>
</dbReference>
<feature type="transmembrane region" description="Helical" evidence="7">
    <location>
        <begin position="74"/>
        <end position="97"/>
    </location>
</feature>
<evidence type="ECO:0000256" key="2">
    <source>
        <dbReference type="ARBA" id="ARBA00022448"/>
    </source>
</evidence>
<organism evidence="8 9">
    <name type="scientific">Homarus americanus</name>
    <name type="common">American lobster</name>
    <dbReference type="NCBI Taxonomy" id="6706"/>
    <lineage>
        <taxon>Eukaryota</taxon>
        <taxon>Metazoa</taxon>
        <taxon>Ecdysozoa</taxon>
        <taxon>Arthropoda</taxon>
        <taxon>Crustacea</taxon>
        <taxon>Multicrustacea</taxon>
        <taxon>Malacostraca</taxon>
        <taxon>Eumalacostraca</taxon>
        <taxon>Eucarida</taxon>
        <taxon>Decapoda</taxon>
        <taxon>Pleocyemata</taxon>
        <taxon>Astacidea</taxon>
        <taxon>Nephropoidea</taxon>
        <taxon>Nephropidae</taxon>
        <taxon>Homarus</taxon>
    </lineage>
</organism>
<dbReference type="SUPFAM" id="SSF103473">
    <property type="entry name" value="MFS general substrate transporter"/>
    <property type="match status" value="1"/>
</dbReference>
<dbReference type="GO" id="GO:0016020">
    <property type="term" value="C:membrane"/>
    <property type="evidence" value="ECO:0007669"/>
    <property type="project" value="UniProtKB-SubCell"/>
</dbReference>
<evidence type="ECO:0000256" key="3">
    <source>
        <dbReference type="ARBA" id="ARBA00022692"/>
    </source>
</evidence>
<evidence type="ECO:0000313" key="9">
    <source>
        <dbReference type="Proteomes" id="UP000747542"/>
    </source>
</evidence>
<dbReference type="EMBL" id="JAHLQT010038275">
    <property type="protein sequence ID" value="KAG7156896.1"/>
    <property type="molecule type" value="Genomic_DNA"/>
</dbReference>
<keyword evidence="6 7" id="KW-0472">Membrane</keyword>
<evidence type="ECO:0000256" key="1">
    <source>
        <dbReference type="ARBA" id="ARBA00004141"/>
    </source>
</evidence>
<evidence type="ECO:0000256" key="6">
    <source>
        <dbReference type="ARBA" id="ARBA00023136"/>
    </source>
</evidence>
<dbReference type="Pfam" id="PF07690">
    <property type="entry name" value="MFS_1"/>
    <property type="match status" value="1"/>
</dbReference>
<comment type="caution">
    <text evidence="8">The sequence shown here is derived from an EMBL/GenBank/DDBJ whole genome shotgun (WGS) entry which is preliminary data.</text>
</comment>
<sequence length="240" mass="26469">MCGYIIATHGWDATFYVTGCLALVWSFIWLPLMHNTPAQHPRISTKELEYIETAVTAGGITRTRLRRVPWREMATSLPVWAIIVGDMGNSFGLSLYMTQLPTYMKNILGFSIKDNSALSGLPFLCRYTGGLICSWSGDWLLSRGYLSIINTRRIYSAIAMLGPAVVLMVVAHSGCDPSVAVALLCFSLFLNGAITTSQLVNHTDIAPNFSGTCCWCYLLNVILFLSINKSVILCCKSIFC</sequence>
<dbReference type="AlphaFoldDB" id="A0A8J5JIL8"/>
<protein>
    <submittedName>
        <fullName evidence="8">Inorganic phosphate cotransporter-like 5</fullName>
    </submittedName>
</protein>
<dbReference type="PANTHER" id="PTHR11662:SF411">
    <property type="entry name" value="GH05102P"/>
    <property type="match status" value="1"/>
</dbReference>
<dbReference type="GO" id="GO:0015293">
    <property type="term" value="F:symporter activity"/>
    <property type="evidence" value="ECO:0007669"/>
    <property type="project" value="UniProtKB-KW"/>
</dbReference>
<proteinExistence type="predicted"/>
<feature type="transmembrane region" description="Helical" evidence="7">
    <location>
        <begin position="13"/>
        <end position="32"/>
    </location>
</feature>
<dbReference type="FunFam" id="1.20.1250.20:FF:000003">
    <property type="entry name" value="Solute carrier family 17 member 3"/>
    <property type="match status" value="1"/>
</dbReference>
<dbReference type="PANTHER" id="PTHR11662">
    <property type="entry name" value="SOLUTE CARRIER FAMILY 17"/>
    <property type="match status" value="1"/>
</dbReference>
<feature type="non-terminal residue" evidence="8">
    <location>
        <position position="1"/>
    </location>
</feature>
<feature type="transmembrane region" description="Helical" evidence="7">
    <location>
        <begin position="117"/>
        <end position="141"/>
    </location>
</feature>
<keyword evidence="3 7" id="KW-0812">Transmembrane</keyword>
<evidence type="ECO:0000256" key="4">
    <source>
        <dbReference type="ARBA" id="ARBA00022847"/>
    </source>
</evidence>